<dbReference type="InterPro" id="IPR005333">
    <property type="entry name" value="Transcription_factor_TCP"/>
</dbReference>
<dbReference type="PROSITE" id="PS51370">
    <property type="entry name" value="R"/>
    <property type="match status" value="1"/>
</dbReference>
<dbReference type="GO" id="GO:0043565">
    <property type="term" value="F:sequence-specific DNA binding"/>
    <property type="evidence" value="ECO:0000318"/>
    <property type="project" value="GO_Central"/>
</dbReference>
<feature type="region of interest" description="Disordered" evidence="7">
    <location>
        <begin position="26"/>
        <end position="56"/>
    </location>
</feature>
<gene>
    <name evidence="10" type="ORF">RCOM_1617860</name>
</gene>
<evidence type="ECO:0000256" key="5">
    <source>
        <dbReference type="ARBA" id="ARBA00023163"/>
    </source>
</evidence>
<dbReference type="GO" id="GO:0005634">
    <property type="term" value="C:nucleus"/>
    <property type="evidence" value="ECO:0000318"/>
    <property type="project" value="GO_Central"/>
</dbReference>
<feature type="domain" description="TCP" evidence="8">
    <location>
        <begin position="41"/>
        <end position="99"/>
    </location>
</feature>
<dbReference type="GO" id="GO:2000032">
    <property type="term" value="P:regulation of secondary shoot formation"/>
    <property type="evidence" value="ECO:0000318"/>
    <property type="project" value="GO_Central"/>
</dbReference>
<dbReference type="EMBL" id="EQ973775">
    <property type="protein sequence ID" value="EEF50647.1"/>
    <property type="molecule type" value="Genomic_DNA"/>
</dbReference>
<reference evidence="11" key="1">
    <citation type="journal article" date="2010" name="Nat. Biotechnol.">
        <title>Draft genome sequence of the oilseed species Ricinus communis.</title>
        <authorList>
            <person name="Chan A.P."/>
            <person name="Crabtree J."/>
            <person name="Zhao Q."/>
            <person name="Lorenzi H."/>
            <person name="Orvis J."/>
            <person name="Puiu D."/>
            <person name="Melake-Berhan A."/>
            <person name="Jones K.M."/>
            <person name="Redman J."/>
            <person name="Chen G."/>
            <person name="Cahoon E.B."/>
            <person name="Gedil M."/>
            <person name="Stanke M."/>
            <person name="Haas B.J."/>
            <person name="Wortman J.R."/>
            <person name="Fraser-Liggett C.M."/>
            <person name="Ravel J."/>
            <person name="Rabinowicz P.D."/>
        </authorList>
    </citation>
    <scope>NUCLEOTIDE SEQUENCE [LARGE SCALE GENOMIC DNA]</scope>
    <source>
        <strain evidence="11">cv. Hale</strain>
    </source>
</reference>
<comment type="subcellular location">
    <subcellularLocation>
        <location evidence="1">Nucleus</location>
    </subcellularLocation>
</comment>
<dbReference type="Proteomes" id="UP000008311">
    <property type="component" value="Unassembled WGS sequence"/>
</dbReference>
<dbReference type="PROSITE" id="PS51369">
    <property type="entry name" value="TCP"/>
    <property type="match status" value="1"/>
</dbReference>
<dbReference type="GO" id="GO:0003700">
    <property type="term" value="F:DNA-binding transcription factor activity"/>
    <property type="evidence" value="ECO:0000318"/>
    <property type="project" value="GO_Central"/>
</dbReference>
<evidence type="ECO:0000256" key="1">
    <source>
        <dbReference type="ARBA" id="ARBA00004123"/>
    </source>
</evidence>
<dbReference type="InParanoid" id="B9RE39"/>
<evidence type="ECO:0000313" key="11">
    <source>
        <dbReference type="Proteomes" id="UP000008311"/>
    </source>
</evidence>
<dbReference type="SMR" id="B9RE39"/>
<keyword evidence="4" id="KW-0238">DNA-binding</keyword>
<evidence type="ECO:0000259" key="8">
    <source>
        <dbReference type="PROSITE" id="PS51369"/>
    </source>
</evidence>
<evidence type="ECO:0000256" key="2">
    <source>
        <dbReference type="ARBA" id="ARBA00022473"/>
    </source>
</evidence>
<keyword evidence="6" id="KW-0539">Nucleus</keyword>
<feature type="compositionally biased region" description="Basic residues" evidence="7">
    <location>
        <begin position="34"/>
        <end position="45"/>
    </location>
</feature>
<dbReference type="InterPro" id="IPR017887">
    <property type="entry name" value="TF_TCP_subgr"/>
</dbReference>
<protein>
    <recommendedName>
        <fullName evidence="12">Transcription factor</fullName>
    </recommendedName>
</protein>
<feature type="domain" description="R" evidence="9">
    <location>
        <begin position="172"/>
        <end position="189"/>
    </location>
</feature>
<evidence type="ECO:0000256" key="7">
    <source>
        <dbReference type="SAM" id="MobiDB-lite"/>
    </source>
</evidence>
<dbReference type="Pfam" id="PF03634">
    <property type="entry name" value="TCP"/>
    <property type="match status" value="1"/>
</dbReference>
<feature type="region of interest" description="Disordered" evidence="7">
    <location>
        <begin position="139"/>
        <end position="192"/>
    </location>
</feature>
<evidence type="ECO:0000313" key="10">
    <source>
        <dbReference type="EMBL" id="EEF50647.1"/>
    </source>
</evidence>
<dbReference type="PANTHER" id="PTHR31072:SF226">
    <property type="entry name" value="TRANSCRIPTION FACTOR TCP18"/>
    <property type="match status" value="1"/>
</dbReference>
<keyword evidence="2" id="KW-0217">Developmental protein</keyword>
<feature type="compositionally biased region" description="Basic and acidic residues" evidence="7">
    <location>
        <begin position="170"/>
        <end position="192"/>
    </location>
</feature>
<sequence>MANSKRINDADNELTKICNRESHHSTTCNQQHVFPRKRSSKRDRHSKIDTAQGPRDRRMRLSLKVAREFFDLQDKLCFDKASKTVEWLLIQSRPAIRKLFSTGLPSYSCSVGVAKSASSTSECEDVSGIDEAAVANIEGSKNSKGKKPSLSCVNKKKRPKASRKTAFHPLAKESREKARARARQRTEEKKRTRRIIDVPNLCQEAKDQELNQLRTWSPFETTGEESGTQSHTMNNNPSMEMLAEIEEAPISSHVQQQDQLVTTEGMIDDSLVIMGKWSPSFIINHLFNTSIPQETNHQITDLQSFCKSWEVAYNS</sequence>
<dbReference type="InterPro" id="IPR017888">
    <property type="entry name" value="CYC/TB1_R_domain"/>
</dbReference>
<dbReference type="eggNOG" id="ENOG502QUQ6">
    <property type="taxonomic scope" value="Eukaryota"/>
</dbReference>
<organism evidence="10 11">
    <name type="scientific">Ricinus communis</name>
    <name type="common">Castor bean</name>
    <dbReference type="NCBI Taxonomy" id="3988"/>
    <lineage>
        <taxon>Eukaryota</taxon>
        <taxon>Viridiplantae</taxon>
        <taxon>Streptophyta</taxon>
        <taxon>Embryophyta</taxon>
        <taxon>Tracheophyta</taxon>
        <taxon>Spermatophyta</taxon>
        <taxon>Magnoliopsida</taxon>
        <taxon>eudicotyledons</taxon>
        <taxon>Gunneridae</taxon>
        <taxon>Pentapetalae</taxon>
        <taxon>rosids</taxon>
        <taxon>fabids</taxon>
        <taxon>Malpighiales</taxon>
        <taxon>Euphorbiaceae</taxon>
        <taxon>Acalyphoideae</taxon>
        <taxon>Acalypheae</taxon>
        <taxon>Ricinus</taxon>
    </lineage>
</organism>
<evidence type="ECO:0000256" key="4">
    <source>
        <dbReference type="ARBA" id="ARBA00023125"/>
    </source>
</evidence>
<keyword evidence="3" id="KW-0805">Transcription regulation</keyword>
<proteinExistence type="predicted"/>
<name>B9RE39_RICCO</name>
<evidence type="ECO:0000259" key="9">
    <source>
        <dbReference type="PROSITE" id="PS51370"/>
    </source>
</evidence>
<accession>B9RE39</accession>
<dbReference type="STRING" id="3988.B9RE39"/>
<dbReference type="PANTHER" id="PTHR31072">
    <property type="entry name" value="TRANSCRIPTION FACTOR TCP4-RELATED"/>
    <property type="match status" value="1"/>
</dbReference>
<keyword evidence="5" id="KW-0804">Transcription</keyword>
<dbReference type="AlphaFoldDB" id="B9RE39"/>
<evidence type="ECO:0000256" key="6">
    <source>
        <dbReference type="ARBA" id="ARBA00023242"/>
    </source>
</evidence>
<keyword evidence="11" id="KW-1185">Reference proteome</keyword>
<evidence type="ECO:0000256" key="3">
    <source>
        <dbReference type="ARBA" id="ARBA00023015"/>
    </source>
</evidence>
<evidence type="ECO:0008006" key="12">
    <source>
        <dbReference type="Google" id="ProtNLM"/>
    </source>
</evidence>
<feature type="compositionally biased region" description="Basic residues" evidence="7">
    <location>
        <begin position="154"/>
        <end position="166"/>
    </location>
</feature>